<dbReference type="InterPro" id="IPR040919">
    <property type="entry name" value="Asparaginase_C"/>
</dbReference>
<dbReference type="NCBIfam" id="TIGR00519">
    <property type="entry name" value="asnASE_I"/>
    <property type="match status" value="1"/>
</dbReference>
<dbReference type="PIRSF" id="PIRSF500176">
    <property type="entry name" value="L_ASNase"/>
    <property type="match status" value="1"/>
</dbReference>
<dbReference type="SMART" id="SM00870">
    <property type="entry name" value="Asparaginase"/>
    <property type="match status" value="1"/>
</dbReference>
<dbReference type="PROSITE" id="PS00144">
    <property type="entry name" value="ASN_GLN_ASE_1"/>
    <property type="match status" value="1"/>
</dbReference>
<dbReference type="PANTHER" id="PTHR11707:SF28">
    <property type="entry name" value="60 KDA LYSOPHOSPHOLIPASE"/>
    <property type="match status" value="1"/>
</dbReference>
<dbReference type="InterPro" id="IPR006033">
    <property type="entry name" value="AsnA_fam"/>
</dbReference>
<comment type="similarity">
    <text evidence="1">Belongs to the asparaginase 1 family.</text>
</comment>
<dbReference type="PANTHER" id="PTHR11707">
    <property type="entry name" value="L-ASPARAGINASE"/>
    <property type="match status" value="1"/>
</dbReference>
<name>A0ABV1EQA1_9FIRM</name>
<dbReference type="CDD" id="cd08963">
    <property type="entry name" value="L-asparaginase_I"/>
    <property type="match status" value="1"/>
</dbReference>
<dbReference type="InterPro" id="IPR027473">
    <property type="entry name" value="L-asparaginase_C"/>
</dbReference>
<dbReference type="InterPro" id="IPR027475">
    <property type="entry name" value="Asparaginase/glutaminase_AS2"/>
</dbReference>
<comment type="catalytic activity">
    <reaction evidence="4">
        <text>L-asparagine + H2O = L-aspartate + NH4(+)</text>
        <dbReference type="Rhea" id="RHEA:21016"/>
        <dbReference type="ChEBI" id="CHEBI:15377"/>
        <dbReference type="ChEBI" id="CHEBI:28938"/>
        <dbReference type="ChEBI" id="CHEBI:29991"/>
        <dbReference type="ChEBI" id="CHEBI:58048"/>
        <dbReference type="EC" id="3.5.1.1"/>
    </reaction>
</comment>
<dbReference type="InterPro" id="IPR041725">
    <property type="entry name" value="L-asparaginase_I"/>
</dbReference>
<dbReference type="PIRSF" id="PIRSF001220">
    <property type="entry name" value="L-ASNase_gatD"/>
    <property type="match status" value="1"/>
</dbReference>
<dbReference type="PRINTS" id="PR00139">
    <property type="entry name" value="ASNGLNASE"/>
</dbReference>
<evidence type="ECO:0000256" key="3">
    <source>
        <dbReference type="ARBA" id="ARBA00022801"/>
    </source>
</evidence>
<evidence type="ECO:0000256" key="2">
    <source>
        <dbReference type="ARBA" id="ARBA00012920"/>
    </source>
</evidence>
<evidence type="ECO:0000313" key="10">
    <source>
        <dbReference type="Proteomes" id="UP001440599"/>
    </source>
</evidence>
<comment type="caution">
    <text evidence="9">The sequence shown here is derived from an EMBL/GenBank/DDBJ whole genome shotgun (WGS) entry which is preliminary data.</text>
</comment>
<dbReference type="PROSITE" id="PS51732">
    <property type="entry name" value="ASN_GLN_ASE_3"/>
    <property type="match status" value="1"/>
</dbReference>
<dbReference type="SFLD" id="SFLDS00057">
    <property type="entry name" value="Glutaminase/Asparaginase"/>
    <property type="match status" value="1"/>
</dbReference>
<dbReference type="Gene3D" id="3.40.50.1170">
    <property type="entry name" value="L-asparaginase, N-terminal domain"/>
    <property type="match status" value="1"/>
</dbReference>
<dbReference type="SUPFAM" id="SSF53774">
    <property type="entry name" value="Glutaminase/Asparaginase"/>
    <property type="match status" value="1"/>
</dbReference>
<dbReference type="Gene3D" id="3.40.50.40">
    <property type="match status" value="1"/>
</dbReference>
<evidence type="ECO:0000256" key="1">
    <source>
        <dbReference type="ARBA" id="ARBA00010518"/>
    </source>
</evidence>
<keyword evidence="3" id="KW-0378">Hydrolase</keyword>
<dbReference type="InterPro" id="IPR027474">
    <property type="entry name" value="L-asparaginase_N"/>
</dbReference>
<dbReference type="Proteomes" id="UP001440599">
    <property type="component" value="Unassembled WGS sequence"/>
</dbReference>
<evidence type="ECO:0000256" key="6">
    <source>
        <dbReference type="PROSITE-ProRule" id="PRU10100"/>
    </source>
</evidence>
<dbReference type="InterPro" id="IPR036152">
    <property type="entry name" value="Asp/glu_Ase-like_sf"/>
</dbReference>
<dbReference type="Pfam" id="PF00710">
    <property type="entry name" value="Asparaginase"/>
    <property type="match status" value="1"/>
</dbReference>
<proteinExistence type="inferred from homology"/>
<dbReference type="InterPro" id="IPR006034">
    <property type="entry name" value="Asparaginase/glutaminase-like"/>
</dbReference>
<feature type="domain" description="L-asparaginase N-terminal" evidence="7">
    <location>
        <begin position="4"/>
        <end position="189"/>
    </location>
</feature>
<organism evidence="9 10">
    <name type="scientific">Flavonifractor hominis</name>
    <dbReference type="NCBI Taxonomy" id="3133178"/>
    <lineage>
        <taxon>Bacteria</taxon>
        <taxon>Bacillati</taxon>
        <taxon>Bacillota</taxon>
        <taxon>Clostridia</taxon>
        <taxon>Eubacteriales</taxon>
        <taxon>Oscillospiraceae</taxon>
        <taxon>Flavonifractor</taxon>
    </lineage>
</organism>
<feature type="active site" evidence="5">
    <location>
        <position position="13"/>
    </location>
</feature>
<accession>A0ABV1EQA1</accession>
<dbReference type="EMBL" id="JBBMFT010000003">
    <property type="protein sequence ID" value="MEQ2456072.1"/>
    <property type="molecule type" value="Genomic_DNA"/>
</dbReference>
<feature type="active site" evidence="6">
    <location>
        <position position="87"/>
    </location>
</feature>
<evidence type="ECO:0000256" key="5">
    <source>
        <dbReference type="PROSITE-ProRule" id="PRU10099"/>
    </source>
</evidence>
<reference evidence="9 10" key="1">
    <citation type="submission" date="2024-03" db="EMBL/GenBank/DDBJ databases">
        <title>Human intestinal bacterial collection.</title>
        <authorList>
            <person name="Pauvert C."/>
            <person name="Hitch T.C.A."/>
            <person name="Clavel T."/>
        </authorList>
    </citation>
    <scope>NUCLEOTIDE SEQUENCE [LARGE SCALE GENOMIC DNA]</scope>
    <source>
        <strain evidence="9 10">CLA-AP-H34</strain>
    </source>
</reference>
<gene>
    <name evidence="9" type="ORF">WMO45_06010</name>
</gene>
<dbReference type="InterPro" id="IPR037152">
    <property type="entry name" value="L-asparaginase_N_sf"/>
</dbReference>
<evidence type="ECO:0000313" key="9">
    <source>
        <dbReference type="EMBL" id="MEQ2456072.1"/>
    </source>
</evidence>
<dbReference type="InterPro" id="IPR020827">
    <property type="entry name" value="Asparaginase/glutaminase_AS1"/>
</dbReference>
<protein>
    <recommendedName>
        <fullName evidence="2">asparaginase</fullName>
        <ecNumber evidence="2">3.5.1.1</ecNumber>
    </recommendedName>
</protein>
<feature type="domain" description="Asparaginase/glutaminase C-terminal" evidence="8">
    <location>
        <begin position="206"/>
        <end position="322"/>
    </location>
</feature>
<dbReference type="Pfam" id="PF17763">
    <property type="entry name" value="Asparaginase_C"/>
    <property type="match status" value="1"/>
</dbReference>
<keyword evidence="10" id="KW-1185">Reference proteome</keyword>
<evidence type="ECO:0000259" key="8">
    <source>
        <dbReference type="Pfam" id="PF17763"/>
    </source>
</evidence>
<dbReference type="EC" id="3.5.1.1" evidence="2"/>
<dbReference type="RefSeq" id="WP_349139651.1">
    <property type="nucleotide sequence ID" value="NZ_JBBMFT010000003.1"/>
</dbReference>
<evidence type="ECO:0000256" key="4">
    <source>
        <dbReference type="ARBA" id="ARBA00049366"/>
    </source>
</evidence>
<sequence>MKRRILLLTTGGTIASLPTAEGLAPGLGGEALAEFLPRGVSDSYDITIRDILHLDSSNIQPEEWQTIARHVFENRGEYDGIVITHGTDTMAYTSSILSFMLRGIAIPVVLTGAQLPMTHPLSDGMENLRTALAMAASGVPGVFLAFDRKVILGCRAVKTRTTDFDAFESVNWPLAASVDGKGLQIHREAIPPRTGECSLRDRLCDKVFLIKLTPGLDPEIFDMLLQMHYRGIVIEAFGAGGLHFVRRDLIAKLQAAAQAGMTVVVCSQCLYEPSDFSIYEVGQRALEQGVIQGRDMTTEAAVTKLMWVLGQTSDGEIIRDYMERSLAGEMAGY</sequence>
<dbReference type="PROSITE" id="PS00917">
    <property type="entry name" value="ASN_GLN_ASE_2"/>
    <property type="match status" value="1"/>
</dbReference>
<evidence type="ECO:0000259" key="7">
    <source>
        <dbReference type="Pfam" id="PF00710"/>
    </source>
</evidence>